<accession>Q6V7Q8</accession>
<reference evidence="1 2" key="1">
    <citation type="journal article" date="2011" name="J. Bacteriol.">
        <title>Genomes and Characterization of Phages Bcep22 and BcepIL02, Founders of a Novel Phage Type in Burkholderia cenocepacia.</title>
        <authorList>
            <person name="Gill J.J."/>
            <person name="Summer E.J."/>
            <person name="Russell W.K."/>
            <person name="Cologna S.M."/>
            <person name="Carlile T.M."/>
            <person name="Fuller A.C."/>
            <person name="Kitsopoulos K."/>
            <person name="Mebane L.M."/>
            <person name="Parkinson B.N."/>
            <person name="Sullivan D."/>
            <person name="Carmody L.A."/>
            <person name="Gonzalez C.F."/>
            <person name="Lipuma J.J."/>
            <person name="Young R."/>
        </authorList>
    </citation>
    <scope>NUCLEOTIDE SEQUENCE [LARGE SCALE GENOMIC DNA]</scope>
</reference>
<proteinExistence type="predicted"/>
<dbReference type="Proteomes" id="UP000001160">
    <property type="component" value="Segment"/>
</dbReference>
<organism evidence="1 2">
    <name type="scientific">Burkholderia phage Bcep22</name>
    <dbReference type="NCBI Taxonomy" id="2883944"/>
    <lineage>
        <taxon>Viruses</taxon>
        <taxon>Duplodnaviria</taxon>
        <taxon>Heunggongvirae</taxon>
        <taxon>Uroviricota</taxon>
        <taxon>Caudoviricetes</taxon>
        <taxon>Lessievirus</taxon>
        <taxon>Lessievirus bcep22</taxon>
    </lineage>
</organism>
<dbReference type="GeneID" id="2658332"/>
<dbReference type="EMBL" id="AY349011">
    <property type="protein sequence ID" value="AAQ54968.1"/>
    <property type="molecule type" value="Genomic_DNA"/>
</dbReference>
<evidence type="ECO:0000313" key="2">
    <source>
        <dbReference type="Proteomes" id="UP000001160"/>
    </source>
</evidence>
<gene>
    <name evidence="1" type="ORF">Bcep22_gp35</name>
</gene>
<protein>
    <submittedName>
        <fullName evidence="1">Uncharacterized protein</fullName>
    </submittedName>
</protein>
<dbReference type="RefSeq" id="NP_944264.1">
    <property type="nucleotide sequence ID" value="NC_005262.3"/>
</dbReference>
<keyword evidence="2" id="KW-1185">Reference proteome</keyword>
<evidence type="ECO:0000313" key="1">
    <source>
        <dbReference type="EMBL" id="AAQ54968.1"/>
    </source>
</evidence>
<sequence>MYETIPLSSGSPSNAASYGEMVRIVVRRLGNGVDCLRRVERVPRPAMFPVDSRLLDMEDARVRDLVALGFDRAGVELPSDATVMGCAFEVGDETHKCAWICEEPAAAGKMVSRVADWLRNSPAARRALLAGLLVLAYLFPSPFEWGEVVASAAPMVRAITHSPLCGTAHAATVPEPCRIVGPLCNMADANGQ</sequence>
<name>Q6V7Q8_9CAUD</name>
<dbReference type="KEGG" id="vg:2658332"/>